<proteinExistence type="predicted"/>
<reference evidence="3" key="1">
    <citation type="journal article" date="2019" name="Int. J. Syst. Evol. Microbiol.">
        <title>The Global Catalogue of Microorganisms (GCM) 10K type strain sequencing project: providing services to taxonomists for standard genome sequencing and annotation.</title>
        <authorList>
            <consortium name="The Broad Institute Genomics Platform"/>
            <consortium name="The Broad Institute Genome Sequencing Center for Infectious Disease"/>
            <person name="Wu L."/>
            <person name="Ma J."/>
        </authorList>
    </citation>
    <scope>NUCLEOTIDE SEQUENCE [LARGE SCALE GENOMIC DNA]</scope>
    <source>
        <strain evidence="3">CCUG 56754</strain>
    </source>
</reference>
<evidence type="ECO:0000256" key="1">
    <source>
        <dbReference type="SAM" id="MobiDB-lite"/>
    </source>
</evidence>
<evidence type="ECO:0000313" key="3">
    <source>
        <dbReference type="Proteomes" id="UP001597040"/>
    </source>
</evidence>
<accession>A0ABW3LTD8</accession>
<comment type="caution">
    <text evidence="2">The sequence shown here is derived from an EMBL/GenBank/DDBJ whole genome shotgun (WGS) entry which is preliminary data.</text>
</comment>
<feature type="compositionally biased region" description="Basic and acidic residues" evidence="1">
    <location>
        <begin position="1"/>
        <end position="19"/>
    </location>
</feature>
<evidence type="ECO:0000313" key="2">
    <source>
        <dbReference type="EMBL" id="MFD1040150.1"/>
    </source>
</evidence>
<protein>
    <recommendedName>
        <fullName evidence="4">YfhD family protein</fullName>
    </recommendedName>
</protein>
<gene>
    <name evidence="2" type="ORF">ACFQ3N_17395</name>
</gene>
<feature type="region of interest" description="Disordered" evidence="1">
    <location>
        <begin position="1"/>
        <end position="44"/>
    </location>
</feature>
<feature type="compositionally biased region" description="Basic residues" evidence="1">
    <location>
        <begin position="30"/>
        <end position="44"/>
    </location>
</feature>
<evidence type="ECO:0008006" key="4">
    <source>
        <dbReference type="Google" id="ProtNLM"/>
    </source>
</evidence>
<dbReference type="EMBL" id="JBHTKJ010000061">
    <property type="protein sequence ID" value="MFD1040150.1"/>
    <property type="molecule type" value="Genomic_DNA"/>
</dbReference>
<sequence>MGNKSNRKEQNVVDKKTSDTEFATEVPQSKKARKRAARARKNNN</sequence>
<keyword evidence="3" id="KW-1185">Reference proteome</keyword>
<organism evidence="2 3">
    <name type="scientific">Virgibacillus byunsanensis</name>
    <dbReference type="NCBI Taxonomy" id="570945"/>
    <lineage>
        <taxon>Bacteria</taxon>
        <taxon>Bacillati</taxon>
        <taxon>Bacillota</taxon>
        <taxon>Bacilli</taxon>
        <taxon>Bacillales</taxon>
        <taxon>Bacillaceae</taxon>
        <taxon>Virgibacillus</taxon>
    </lineage>
</organism>
<dbReference type="Proteomes" id="UP001597040">
    <property type="component" value="Unassembled WGS sequence"/>
</dbReference>
<dbReference type="RefSeq" id="WP_390363956.1">
    <property type="nucleotide sequence ID" value="NZ_JBHTKJ010000061.1"/>
</dbReference>
<name>A0ABW3LTD8_9BACI</name>